<dbReference type="SMART" id="SM00421">
    <property type="entry name" value="HTH_LUXR"/>
    <property type="match status" value="1"/>
</dbReference>
<dbReference type="KEGG" id="tdf:H9L22_11895"/>
<dbReference type="PRINTS" id="PR00038">
    <property type="entry name" value="HTHLUXR"/>
</dbReference>
<dbReference type="EMBL" id="CP060789">
    <property type="protein sequence ID" value="QNP54975.1"/>
    <property type="molecule type" value="Genomic_DNA"/>
</dbReference>
<keyword evidence="1" id="KW-0805">Transcription regulation</keyword>
<dbReference type="GO" id="GO:0006355">
    <property type="term" value="P:regulation of DNA-templated transcription"/>
    <property type="evidence" value="ECO:0007669"/>
    <property type="project" value="InterPro"/>
</dbReference>
<evidence type="ECO:0000256" key="3">
    <source>
        <dbReference type="ARBA" id="ARBA00023163"/>
    </source>
</evidence>
<evidence type="ECO:0000259" key="4">
    <source>
        <dbReference type="PROSITE" id="PS50043"/>
    </source>
</evidence>
<dbReference type="PROSITE" id="PS50043">
    <property type="entry name" value="HTH_LUXR_2"/>
    <property type="match status" value="1"/>
</dbReference>
<dbReference type="Proteomes" id="UP000516117">
    <property type="component" value="Chromosome"/>
</dbReference>
<gene>
    <name evidence="5" type="ORF">H9L22_11895</name>
</gene>
<dbReference type="InterPro" id="IPR016032">
    <property type="entry name" value="Sig_transdc_resp-reg_C-effctor"/>
</dbReference>
<evidence type="ECO:0000256" key="1">
    <source>
        <dbReference type="ARBA" id="ARBA00023015"/>
    </source>
</evidence>
<dbReference type="PANTHER" id="PTHR44688:SF16">
    <property type="entry name" value="DNA-BINDING TRANSCRIPTIONAL ACTIVATOR DEVR_DOSR"/>
    <property type="match status" value="1"/>
</dbReference>
<evidence type="ECO:0000313" key="5">
    <source>
        <dbReference type="EMBL" id="QNP54975.1"/>
    </source>
</evidence>
<dbReference type="PANTHER" id="PTHR44688">
    <property type="entry name" value="DNA-BINDING TRANSCRIPTIONAL ACTIVATOR DEVR_DOSR"/>
    <property type="match status" value="1"/>
</dbReference>
<dbReference type="Gene3D" id="1.10.10.10">
    <property type="entry name" value="Winged helix-like DNA-binding domain superfamily/Winged helix DNA-binding domain"/>
    <property type="match status" value="1"/>
</dbReference>
<evidence type="ECO:0000256" key="2">
    <source>
        <dbReference type="ARBA" id="ARBA00023125"/>
    </source>
</evidence>
<dbReference type="InterPro" id="IPR036388">
    <property type="entry name" value="WH-like_DNA-bd_sf"/>
</dbReference>
<organism evidence="5 6">
    <name type="scientific">Tessaracoccus defluvii</name>
    <dbReference type="NCBI Taxonomy" id="1285901"/>
    <lineage>
        <taxon>Bacteria</taxon>
        <taxon>Bacillati</taxon>
        <taxon>Actinomycetota</taxon>
        <taxon>Actinomycetes</taxon>
        <taxon>Propionibacteriales</taxon>
        <taxon>Propionibacteriaceae</taxon>
        <taxon>Tessaracoccus</taxon>
    </lineage>
</organism>
<keyword evidence="6" id="KW-1185">Reference proteome</keyword>
<protein>
    <recommendedName>
        <fullName evidence="4">HTH luxR-type domain-containing protein</fullName>
    </recommendedName>
</protein>
<dbReference type="GO" id="GO:0003677">
    <property type="term" value="F:DNA binding"/>
    <property type="evidence" value="ECO:0007669"/>
    <property type="project" value="UniProtKB-KW"/>
</dbReference>
<dbReference type="AlphaFoldDB" id="A0A7H0H359"/>
<proteinExistence type="predicted"/>
<evidence type="ECO:0000313" key="6">
    <source>
        <dbReference type="Proteomes" id="UP000516117"/>
    </source>
</evidence>
<dbReference type="RefSeq" id="WP_187720111.1">
    <property type="nucleotide sequence ID" value="NZ_CP060789.1"/>
</dbReference>
<keyword evidence="2" id="KW-0238">DNA-binding</keyword>
<dbReference type="Pfam" id="PF00196">
    <property type="entry name" value="GerE"/>
    <property type="match status" value="1"/>
</dbReference>
<keyword evidence="3" id="KW-0804">Transcription</keyword>
<name>A0A7H0H359_9ACTN</name>
<feature type="domain" description="HTH luxR-type" evidence="4">
    <location>
        <begin position="780"/>
        <end position="845"/>
    </location>
</feature>
<accession>A0A7H0H359</accession>
<dbReference type="CDD" id="cd06170">
    <property type="entry name" value="LuxR_C_like"/>
    <property type="match status" value="1"/>
</dbReference>
<reference evidence="5 6" key="1">
    <citation type="submission" date="2020-08" db="EMBL/GenBank/DDBJ databases">
        <title>Genome sequence of Tessaracoccus defluvii JCM 17540T.</title>
        <authorList>
            <person name="Hyun D.-W."/>
            <person name="Bae J.-W."/>
        </authorList>
    </citation>
    <scope>NUCLEOTIDE SEQUENCE [LARGE SCALE GENOMIC DNA]</scope>
    <source>
        <strain evidence="5 6">JCM 17540</strain>
    </source>
</reference>
<dbReference type="SUPFAM" id="SSF46894">
    <property type="entry name" value="C-terminal effector domain of the bipartite response regulators"/>
    <property type="match status" value="1"/>
</dbReference>
<dbReference type="InterPro" id="IPR000792">
    <property type="entry name" value="Tscrpt_reg_LuxR_C"/>
</dbReference>
<sequence length="847" mass="90090">MATVRDLAEQLGVELGDRPAIDLLRGLAAHGPECIRLEDAHWVDDASQRILWQVVRRLREAPVLLLVTSVPGAGPLLDGLGLLLRSPERGRVFQLSPFNAGEVADYLHSRLGMPVEGESLDRIVATSGGYPVLLSSLVDQLRMGDPATTMTAALRRMASHTVGSEVLGEHVAAVLTGARPSERAALVALAQASELSLGQLGEVLRLRDLPDLRLDLLLAGGLVDRNGSRLRMRHRLVQRDLLDQVPWAEARAGHAALAQILSGLQALEHRVAAADATTAPAVLATVRGLLDEAHAQGDLSHAFRVAELGVALDPQLLAEAVLATLRAGRPARILDLEDHLHNLPASAARTAAIAILELERAGVQPAAHRLLRLDANLVPVSPDLLIHALAVLQVATEAAVQNESHLIPPFAPLIEVLRVRATETDDEALAEELGLIAVSLEMLHLANDPALSAAERLTAVADLSTRATAQGIARLAGPLARVMTALTDYLAGNLAAARSSMAGPLPFTVPHLRLHADLALANICFMNGDWGAADSLAEAQLTTTLDTLPASYWHQAFSMAALVPAGRGETTRVDTYLSWRSAPRIASLADVCHQLALAWANVSTGGSPADLAQCVDKIWEARVLSHAGAYATGALRVRGHVRAGNIAAARAAREQLESTDYEPTAKAYVLAHADALLAYGSGQAAEAHRLFGEALAALDTQIAEQPGGGLRIFLPVLAEDWMLLTIEHPVDPVAALRTLERAEALLASCGAGPWGARLEHLHAALSTTSPAIPEDGSTPMYLLLPDLTARELEVAALIAAGLSNKEIADRLYVSVRTAEYHANNVLRKLRTRSRRQLRDLLPHLTGG</sequence>